<proteinExistence type="predicted"/>
<accession>A0A250FRH0</accession>
<dbReference type="Pfam" id="PF00027">
    <property type="entry name" value="cNMP_binding"/>
    <property type="match status" value="1"/>
</dbReference>
<dbReference type="CDD" id="cd00038">
    <property type="entry name" value="CAP_ED"/>
    <property type="match status" value="1"/>
</dbReference>
<dbReference type="SUPFAM" id="SSF51206">
    <property type="entry name" value="cAMP-binding domain-like"/>
    <property type="match status" value="1"/>
</dbReference>
<evidence type="ECO:0000259" key="1">
    <source>
        <dbReference type="PROSITE" id="PS50042"/>
    </source>
</evidence>
<name>A0A250FRH0_9FLAO</name>
<dbReference type="AlphaFoldDB" id="A0A250FRH0"/>
<feature type="domain" description="Cyclic nucleotide-binding" evidence="1">
    <location>
        <begin position="18"/>
        <end position="114"/>
    </location>
</feature>
<dbReference type="RefSeq" id="WP_095910271.1">
    <property type="nucleotide sequence ID" value="NZ_CP022386.1"/>
</dbReference>
<gene>
    <name evidence="2" type="ORF">CGC50_07415</name>
</gene>
<protein>
    <submittedName>
        <fullName evidence="2">Cyclic nucleotide-binding protein</fullName>
    </submittedName>
</protein>
<dbReference type="GeneID" id="84808383"/>
<dbReference type="InterPro" id="IPR000595">
    <property type="entry name" value="cNMP-bd_dom"/>
</dbReference>
<dbReference type="Proteomes" id="UP000217250">
    <property type="component" value="Chromosome"/>
</dbReference>
<dbReference type="EMBL" id="CP022386">
    <property type="protein sequence ID" value="ATA86995.1"/>
    <property type="molecule type" value="Genomic_DNA"/>
</dbReference>
<evidence type="ECO:0000313" key="3">
    <source>
        <dbReference type="Proteomes" id="UP000217250"/>
    </source>
</evidence>
<organism evidence="2 3">
    <name type="scientific">Capnocytophaga gingivalis</name>
    <dbReference type="NCBI Taxonomy" id="1017"/>
    <lineage>
        <taxon>Bacteria</taxon>
        <taxon>Pseudomonadati</taxon>
        <taxon>Bacteroidota</taxon>
        <taxon>Flavobacteriia</taxon>
        <taxon>Flavobacteriales</taxon>
        <taxon>Flavobacteriaceae</taxon>
        <taxon>Capnocytophaga</taxon>
    </lineage>
</organism>
<dbReference type="KEGG" id="cgh:CGC50_07415"/>
<dbReference type="InterPro" id="IPR014710">
    <property type="entry name" value="RmlC-like_jellyroll"/>
</dbReference>
<evidence type="ECO:0000313" key="2">
    <source>
        <dbReference type="EMBL" id="ATA86995.1"/>
    </source>
</evidence>
<reference evidence="3" key="1">
    <citation type="submission" date="2017-06" db="EMBL/GenBank/DDBJ databases">
        <title>Capnocytophaga spp. assemblies.</title>
        <authorList>
            <person name="Gulvik C.A."/>
        </authorList>
    </citation>
    <scope>NUCLEOTIDE SEQUENCE [LARGE SCALE GENOMIC DNA]</scope>
    <source>
        <strain evidence="3">H1496</strain>
    </source>
</reference>
<dbReference type="Gene3D" id="2.60.120.10">
    <property type="entry name" value="Jelly Rolls"/>
    <property type="match status" value="1"/>
</dbReference>
<dbReference type="PROSITE" id="PS50042">
    <property type="entry name" value="CNMP_BINDING_3"/>
    <property type="match status" value="1"/>
</dbReference>
<dbReference type="InterPro" id="IPR018490">
    <property type="entry name" value="cNMP-bd_dom_sf"/>
</dbReference>
<sequence>MPHNLFQNIYKHPLIGAQELQQIQKAHQPIAFHKGDFILRKDEIACGYLILQRGVARAFVYDYEGNDITTDFFCEGEIIVQELSLFKHLPSAENIQALTDCEGWHIDYEDFQKLYHSLKGYSEWGRLFMTEKLFEAKKRSLEMITLPAKERYMQFIKEKPSAIKYAPLKHIATYLGITDTSLSRIRKEVC</sequence>
<dbReference type="OrthoDB" id="1044733at2"/>